<evidence type="ECO:0000313" key="3">
    <source>
        <dbReference type="EMBL" id="AEB08210.1"/>
    </source>
</evidence>
<dbReference type="KEGG" id="dao:Desac_0319"/>
<evidence type="ECO:0000313" key="4">
    <source>
        <dbReference type="Proteomes" id="UP000000483"/>
    </source>
</evidence>
<keyword evidence="4" id="KW-1185">Reference proteome</keyword>
<name>F2NEM0_DESAR</name>
<dbReference type="Proteomes" id="UP000000483">
    <property type="component" value="Chromosome"/>
</dbReference>
<dbReference type="STRING" id="880072.Desac_0319"/>
<accession>F2NEM0</accession>
<organism evidence="3 4">
    <name type="scientific">Desulfobacca acetoxidans (strain ATCC 700848 / DSM 11109 / ASRB2)</name>
    <dbReference type="NCBI Taxonomy" id="880072"/>
    <lineage>
        <taxon>Bacteria</taxon>
        <taxon>Pseudomonadati</taxon>
        <taxon>Thermodesulfobacteriota</taxon>
        <taxon>Desulfobaccia</taxon>
        <taxon>Desulfobaccales</taxon>
        <taxon>Desulfobaccaceae</taxon>
        <taxon>Desulfobacca</taxon>
    </lineage>
</organism>
<evidence type="ECO:0000256" key="1">
    <source>
        <dbReference type="ARBA" id="ARBA00023125"/>
    </source>
</evidence>
<dbReference type="EMBL" id="CP002629">
    <property type="protein sequence ID" value="AEB08210.1"/>
    <property type="molecule type" value="Genomic_DNA"/>
</dbReference>
<dbReference type="eggNOG" id="COG0789">
    <property type="taxonomic scope" value="Bacteria"/>
</dbReference>
<dbReference type="InterPro" id="IPR000551">
    <property type="entry name" value="MerR-type_HTH_dom"/>
</dbReference>
<dbReference type="PANTHER" id="PTHR30204:SF15">
    <property type="entry name" value="BLL5018 PROTEIN"/>
    <property type="match status" value="1"/>
</dbReference>
<dbReference type="PROSITE" id="PS00552">
    <property type="entry name" value="HTH_MERR_1"/>
    <property type="match status" value="1"/>
</dbReference>
<keyword evidence="1" id="KW-0238">DNA-binding</keyword>
<gene>
    <name evidence="3" type="ordered locus">Desac_0319</name>
</gene>
<dbReference type="HOGENOM" id="CLU_045945_4_1_7"/>
<dbReference type="InterPro" id="IPR047057">
    <property type="entry name" value="MerR_fam"/>
</dbReference>
<dbReference type="InterPro" id="IPR009061">
    <property type="entry name" value="DNA-bd_dom_put_sf"/>
</dbReference>
<reference evidence="3 4" key="1">
    <citation type="journal article" date="2011" name="Stand. Genomic Sci.">
        <title>Complete genome sequence of the acetate-degrading sulfate reducer Desulfobacca acetoxidans type strain (ASRB2).</title>
        <authorList>
            <person name="Goker M."/>
            <person name="Teshima H."/>
            <person name="Lapidus A."/>
            <person name="Nolan M."/>
            <person name="Lucas S."/>
            <person name="Hammon N."/>
            <person name="Deshpande S."/>
            <person name="Cheng J.F."/>
            <person name="Tapia R."/>
            <person name="Han C."/>
            <person name="Goodwin L."/>
            <person name="Pitluck S."/>
            <person name="Huntemann M."/>
            <person name="Liolios K."/>
            <person name="Ivanova N."/>
            <person name="Pagani I."/>
            <person name="Mavromatis K."/>
            <person name="Ovchinikova G."/>
            <person name="Pati A."/>
            <person name="Chen A."/>
            <person name="Palaniappan K."/>
            <person name="Land M."/>
            <person name="Hauser L."/>
            <person name="Brambilla E.M."/>
            <person name="Rohde M."/>
            <person name="Spring S."/>
            <person name="Detter J.C."/>
            <person name="Woyke T."/>
            <person name="Bristow J."/>
            <person name="Eisen J.A."/>
            <person name="Markowitz V."/>
            <person name="Hugenholtz P."/>
            <person name="Kyrpides N.C."/>
            <person name="Klenk H.P."/>
        </authorList>
    </citation>
    <scope>NUCLEOTIDE SEQUENCE [LARGE SCALE GENOMIC DNA]</scope>
    <source>
        <strain evidence="4">ATCC 700848 / DSM 11109 / ASRB2</strain>
    </source>
</reference>
<dbReference type="AlphaFoldDB" id="F2NEM0"/>
<protein>
    <submittedName>
        <fullName evidence="3">Regulatory protein MerR</fullName>
    </submittedName>
</protein>
<feature type="domain" description="HTH merR-type" evidence="2">
    <location>
        <begin position="17"/>
        <end position="87"/>
    </location>
</feature>
<dbReference type="RefSeq" id="WP_013705323.1">
    <property type="nucleotide sequence ID" value="NC_015388.1"/>
</dbReference>
<dbReference type="PANTHER" id="PTHR30204">
    <property type="entry name" value="REDOX-CYCLING DRUG-SENSING TRANSCRIPTIONAL ACTIVATOR SOXR"/>
    <property type="match status" value="1"/>
</dbReference>
<dbReference type="SMART" id="SM00422">
    <property type="entry name" value="HTH_MERR"/>
    <property type="match status" value="1"/>
</dbReference>
<dbReference type="Gene3D" id="1.10.1660.10">
    <property type="match status" value="1"/>
</dbReference>
<dbReference type="GO" id="GO:0003677">
    <property type="term" value="F:DNA binding"/>
    <property type="evidence" value="ECO:0007669"/>
    <property type="project" value="UniProtKB-KW"/>
</dbReference>
<reference evidence="4" key="2">
    <citation type="submission" date="2011-03" db="EMBL/GenBank/DDBJ databases">
        <title>The complete genome of Desulfobacca acetoxidans DSM 11109.</title>
        <authorList>
            <consortium name="US DOE Joint Genome Institute (JGI-PGF)"/>
            <person name="Lucas S."/>
            <person name="Copeland A."/>
            <person name="Lapidus A."/>
            <person name="Bruce D."/>
            <person name="Goodwin L."/>
            <person name="Pitluck S."/>
            <person name="Peters L."/>
            <person name="Kyrpides N."/>
            <person name="Mavromatis K."/>
            <person name="Ivanova N."/>
            <person name="Ovchinnikova G."/>
            <person name="Teshima H."/>
            <person name="Detter J.C."/>
            <person name="Han C."/>
            <person name="Land M."/>
            <person name="Hauser L."/>
            <person name="Markowitz V."/>
            <person name="Cheng J.-F."/>
            <person name="Hugenholtz P."/>
            <person name="Woyke T."/>
            <person name="Wu D."/>
            <person name="Spring S."/>
            <person name="Schueler E."/>
            <person name="Brambilla E."/>
            <person name="Klenk H.-P."/>
            <person name="Eisen J.A."/>
        </authorList>
    </citation>
    <scope>NUCLEOTIDE SEQUENCE [LARGE SCALE GENOMIC DNA]</scope>
    <source>
        <strain evidence="4">ATCC 700848 / DSM 11109 / ASRB2</strain>
    </source>
</reference>
<dbReference type="PROSITE" id="PS50937">
    <property type="entry name" value="HTH_MERR_2"/>
    <property type="match status" value="1"/>
</dbReference>
<dbReference type="CDD" id="cd04765">
    <property type="entry name" value="HTH_MlrA-like_sg2"/>
    <property type="match status" value="1"/>
</dbReference>
<sequence length="132" mass="15115">MQAGDCQCLKTSAPKKLFRIGEVSQLTGVNPHILRYWESELQILTPNRRLSKQRLYRQADIDLILEIKHLLEEERYTLQGVKQHLSQKHLKSGNAAVAKTSKAMPLPSNDALYACMQDIKEELKSIRDLLTD</sequence>
<dbReference type="OrthoDB" id="9810140at2"/>
<evidence type="ECO:0000259" key="2">
    <source>
        <dbReference type="PROSITE" id="PS50937"/>
    </source>
</evidence>
<dbReference type="SUPFAM" id="SSF46955">
    <property type="entry name" value="Putative DNA-binding domain"/>
    <property type="match status" value="1"/>
</dbReference>
<dbReference type="Pfam" id="PF13411">
    <property type="entry name" value="MerR_1"/>
    <property type="match status" value="1"/>
</dbReference>
<dbReference type="GO" id="GO:0003700">
    <property type="term" value="F:DNA-binding transcription factor activity"/>
    <property type="evidence" value="ECO:0007669"/>
    <property type="project" value="InterPro"/>
</dbReference>
<proteinExistence type="predicted"/>